<dbReference type="InterPro" id="IPR000330">
    <property type="entry name" value="SNF2_N"/>
</dbReference>
<dbReference type="CDD" id="cd18011">
    <property type="entry name" value="DEXDc_RapA"/>
    <property type="match status" value="1"/>
</dbReference>
<dbReference type="GO" id="GO:0016787">
    <property type="term" value="F:hydrolase activity"/>
    <property type="evidence" value="ECO:0007669"/>
    <property type="project" value="UniProtKB-KW"/>
</dbReference>
<keyword evidence="9" id="KW-1185">Reference proteome</keyword>
<dbReference type="PANTHER" id="PTHR45766:SF6">
    <property type="entry name" value="SWI_SNF-RELATED MATRIX-ASSOCIATED ACTIN-DEPENDENT REGULATOR OF CHROMATIN SUBFAMILY A-LIKE PROTEIN 1"/>
    <property type="match status" value="1"/>
</dbReference>
<dbReference type="Gene3D" id="3.40.50.300">
    <property type="entry name" value="P-loop containing nucleotide triphosphate hydrolases"/>
    <property type="match status" value="1"/>
</dbReference>
<dbReference type="InterPro" id="IPR057342">
    <property type="entry name" value="DEXDc_RapA"/>
</dbReference>
<keyword evidence="1" id="KW-0547">Nucleotide-binding</keyword>
<dbReference type="InterPro" id="IPR014001">
    <property type="entry name" value="Helicase_ATP-bd"/>
</dbReference>
<dbReference type="SUPFAM" id="SSF52540">
    <property type="entry name" value="P-loop containing nucleoside triphosphate hydrolases"/>
    <property type="match status" value="2"/>
</dbReference>
<evidence type="ECO:0008006" key="10">
    <source>
        <dbReference type="Google" id="ProtNLM"/>
    </source>
</evidence>
<gene>
    <name evidence="8" type="ORF">SD1D_1512</name>
</gene>
<feature type="domain" description="Helicase C-terminal" evidence="7">
    <location>
        <begin position="406"/>
        <end position="592"/>
    </location>
</feature>
<dbReference type="InterPro" id="IPR049730">
    <property type="entry name" value="SNF2/RAD54-like_C"/>
</dbReference>
<dbReference type="EMBL" id="LN879430">
    <property type="protein sequence ID" value="CUH93058.1"/>
    <property type="molecule type" value="Genomic_DNA"/>
</dbReference>
<dbReference type="KEGG" id="hsd:SD1D_1512"/>
<dbReference type="PROSITE" id="PS51192">
    <property type="entry name" value="HELICASE_ATP_BIND_1"/>
    <property type="match status" value="1"/>
</dbReference>
<evidence type="ECO:0000256" key="4">
    <source>
        <dbReference type="ARBA" id="ARBA00022840"/>
    </source>
</evidence>
<evidence type="ECO:0000313" key="9">
    <source>
        <dbReference type="Proteomes" id="UP000196053"/>
    </source>
</evidence>
<sequence length="947" mass="109519">MITRYHAIYYARVLAQRAIGDNIDSLSQSLLNAAVDINPHQIEAALFAFRSPLSKGIILADEVGLGKTIEAGLVLCQYWAIGKRKIIVVCPAAIRKQWSFELTEKFGIDNEILDSKNYNEYVRIGRNPFDNKKVVICSYNFAARKKDEIRLFGFDLAIIDEAHKLRNVYKKNSVTAHAVREALENVKKLLLTATPFQNSLMELYGLTSIIDENIFGDAKSFRANYVYEENYSELQMRLAPYYKRTLRKDVVEYINYTKRLPLTQKFDSTDLEFELYTKVSEFLRSDNLYSIPVKQKMLTTMMVRKILASSTYALLGTLATIKARLEKMLEENKYQQFDLNEIFDEDEIELLNENEEDNIDSDANLPTEDEIIDTKQIQKEIAAIQSFINLAEQIKHDSKAKALLIALQKAFEQIELIGANRKALIFTESKRTQAYLKEFLEQNGYRGKIVIFNGSNSDKQSNEILEAWLKANAYTGKISGIRAADRRAAIVDYFKDKAEIMIATEAAAEGLNLQFCSLVVNYDLPWNPQRIEQRIGRCHRYGQKSDVVVVNFVNQRNYADLRVFELLNDKFKLFSDVFGTSDEILGQIDGVDFEKRIWLIYQECRTEAEISAAFEKLQAELESKINTRLKDVKEQVLKTFDVEVQERLRLAKEHTCAFINRYEYIFWELTKFILGDKAVFNDSNHSFILKERIGESPKGKYCLITSKETEGIPYRLSHPLAQYVLKQASAIKVTGGKIIFSPLETELNVTLPEDLKGKSGYLLLSSLDVLAFDTEQYSLFTAYTDDGQPLSQELCEKLFLCAGREVKPTGLTPVQQRKLKESAEQHRKGKLQQIDSRNLLYFKEEEERIFQWEKDMINSLEKELDTIKRQIREQERLIRNAVTIEEKIAATKKLEQLESFKRRKRNELADREDEIASKRRKLLAELDSRMIKQTHHEDLFAIEWQIV</sequence>
<keyword evidence="4" id="KW-0067">ATP-binding</keyword>
<dbReference type="PROSITE" id="PS51194">
    <property type="entry name" value="HELICASE_CTER"/>
    <property type="match status" value="1"/>
</dbReference>
<dbReference type="GO" id="GO:0004386">
    <property type="term" value="F:helicase activity"/>
    <property type="evidence" value="ECO:0007669"/>
    <property type="project" value="UniProtKB-KW"/>
</dbReference>
<dbReference type="Gene3D" id="3.40.50.10810">
    <property type="entry name" value="Tandem AAA-ATPase domain"/>
    <property type="match status" value="1"/>
</dbReference>
<evidence type="ECO:0000259" key="6">
    <source>
        <dbReference type="PROSITE" id="PS51192"/>
    </source>
</evidence>
<protein>
    <recommendedName>
        <fullName evidence="10">DEAD/DEAH box helicase</fullName>
    </recommendedName>
</protein>
<dbReference type="SMART" id="SM00490">
    <property type="entry name" value="HELICc"/>
    <property type="match status" value="1"/>
</dbReference>
<dbReference type="InterPro" id="IPR027417">
    <property type="entry name" value="P-loop_NTPase"/>
</dbReference>
<proteinExistence type="predicted"/>
<reference evidence="9" key="1">
    <citation type="submission" date="2015-09" db="EMBL/GenBank/DDBJ databases">
        <authorList>
            <person name="Wibberg D."/>
        </authorList>
    </citation>
    <scope>NUCLEOTIDE SEQUENCE [LARGE SCALE GENOMIC DNA]</scope>
    <source>
        <strain evidence="9">SD1D</strain>
    </source>
</reference>
<organism evidence="8 9">
    <name type="scientific">Herbinix luporum</name>
    <dbReference type="NCBI Taxonomy" id="1679721"/>
    <lineage>
        <taxon>Bacteria</taxon>
        <taxon>Bacillati</taxon>
        <taxon>Bacillota</taxon>
        <taxon>Clostridia</taxon>
        <taxon>Lachnospirales</taxon>
        <taxon>Lachnospiraceae</taxon>
        <taxon>Herbinix</taxon>
    </lineage>
</organism>
<dbReference type="InterPro" id="IPR001650">
    <property type="entry name" value="Helicase_C-like"/>
</dbReference>
<dbReference type="CDD" id="cd18793">
    <property type="entry name" value="SF2_C_SNF"/>
    <property type="match status" value="1"/>
</dbReference>
<accession>A0A0K8J6R5</accession>
<dbReference type="RefSeq" id="WP_058258351.1">
    <property type="nucleotide sequence ID" value="NZ_LN879430.1"/>
</dbReference>
<dbReference type="PANTHER" id="PTHR45766">
    <property type="entry name" value="DNA ANNEALING HELICASE AND ENDONUCLEASE ZRANB3 FAMILY MEMBER"/>
    <property type="match status" value="1"/>
</dbReference>
<dbReference type="SMART" id="SM00487">
    <property type="entry name" value="DEXDc"/>
    <property type="match status" value="1"/>
</dbReference>
<name>A0A0K8J6R5_9FIRM</name>
<evidence type="ECO:0000259" key="7">
    <source>
        <dbReference type="PROSITE" id="PS51194"/>
    </source>
</evidence>
<dbReference type="OrthoDB" id="9814088at2"/>
<evidence type="ECO:0000256" key="2">
    <source>
        <dbReference type="ARBA" id="ARBA00022801"/>
    </source>
</evidence>
<evidence type="ECO:0000313" key="8">
    <source>
        <dbReference type="EMBL" id="CUH93058.1"/>
    </source>
</evidence>
<evidence type="ECO:0000256" key="3">
    <source>
        <dbReference type="ARBA" id="ARBA00022806"/>
    </source>
</evidence>
<dbReference type="AlphaFoldDB" id="A0A0K8J6R5"/>
<dbReference type="Pfam" id="PF00176">
    <property type="entry name" value="SNF2-rel_dom"/>
    <property type="match status" value="1"/>
</dbReference>
<feature type="domain" description="Helicase ATP-binding" evidence="6">
    <location>
        <begin position="48"/>
        <end position="213"/>
    </location>
</feature>
<dbReference type="GO" id="GO:0005524">
    <property type="term" value="F:ATP binding"/>
    <property type="evidence" value="ECO:0007669"/>
    <property type="project" value="UniProtKB-KW"/>
</dbReference>
<keyword evidence="5" id="KW-0175">Coiled coil</keyword>
<evidence type="ECO:0000256" key="5">
    <source>
        <dbReference type="SAM" id="Coils"/>
    </source>
</evidence>
<keyword evidence="3" id="KW-0347">Helicase</keyword>
<dbReference type="InterPro" id="IPR038718">
    <property type="entry name" value="SNF2-like_sf"/>
</dbReference>
<feature type="coiled-coil region" evidence="5">
    <location>
        <begin position="857"/>
        <end position="921"/>
    </location>
</feature>
<dbReference type="Pfam" id="PF00271">
    <property type="entry name" value="Helicase_C"/>
    <property type="match status" value="1"/>
</dbReference>
<dbReference type="Proteomes" id="UP000196053">
    <property type="component" value="Chromosome I"/>
</dbReference>
<keyword evidence="2" id="KW-0378">Hydrolase</keyword>
<evidence type="ECO:0000256" key="1">
    <source>
        <dbReference type="ARBA" id="ARBA00022741"/>
    </source>
</evidence>